<dbReference type="EMBL" id="CP042436">
    <property type="protein sequence ID" value="QEC64484.1"/>
    <property type="molecule type" value="Genomic_DNA"/>
</dbReference>
<dbReference type="GO" id="GO:0016853">
    <property type="term" value="F:isomerase activity"/>
    <property type="evidence" value="ECO:0007669"/>
    <property type="project" value="UniProtKB-KW"/>
</dbReference>
<evidence type="ECO:0000259" key="1">
    <source>
        <dbReference type="Pfam" id="PF11716"/>
    </source>
</evidence>
<dbReference type="SUPFAM" id="SSF109854">
    <property type="entry name" value="DinB/YfiT-like putative metalloenzymes"/>
    <property type="match status" value="1"/>
</dbReference>
<feature type="domain" description="Mycothiol-dependent maleylpyruvate isomerase metal-binding" evidence="1">
    <location>
        <begin position="20"/>
        <end position="157"/>
    </location>
</feature>
<reference evidence="2 3" key="1">
    <citation type="journal article" date="2017" name="Curr. Microbiol.">
        <title>Mucilaginibacter ginsenosidivorans sp. nov., Isolated from Soil of Ginseng Field.</title>
        <authorList>
            <person name="Kim M.M."/>
            <person name="Siddiqi M.Z."/>
            <person name="Im W.T."/>
        </authorList>
    </citation>
    <scope>NUCLEOTIDE SEQUENCE [LARGE SCALE GENOMIC DNA]</scope>
    <source>
        <strain evidence="2 3">Gsoil 3017</strain>
    </source>
</reference>
<gene>
    <name evidence="2" type="ORF">FRZ54_18530</name>
</gene>
<dbReference type="Pfam" id="PF11716">
    <property type="entry name" value="MDMPI_N"/>
    <property type="match status" value="1"/>
</dbReference>
<accession>A0A5B8UZD8</accession>
<dbReference type="GO" id="GO:0046872">
    <property type="term" value="F:metal ion binding"/>
    <property type="evidence" value="ECO:0007669"/>
    <property type="project" value="InterPro"/>
</dbReference>
<proteinExistence type="predicted"/>
<dbReference type="Gene3D" id="1.20.120.450">
    <property type="entry name" value="dinb family like domain"/>
    <property type="match status" value="1"/>
</dbReference>
<name>A0A5B8UZD8_9SPHI</name>
<keyword evidence="3" id="KW-1185">Reference proteome</keyword>
<dbReference type="KEGG" id="mgin:FRZ54_18530"/>
<protein>
    <submittedName>
        <fullName evidence="2">Maleylpyruvate isomerase family protein</fullName>
    </submittedName>
</protein>
<evidence type="ECO:0000313" key="2">
    <source>
        <dbReference type="EMBL" id="QEC64484.1"/>
    </source>
</evidence>
<dbReference type="NCBIfam" id="TIGR03083">
    <property type="entry name" value="maleylpyruvate isomerase family mycothiol-dependent enzyme"/>
    <property type="match status" value="1"/>
</dbReference>
<dbReference type="OrthoDB" id="154293at2"/>
<keyword evidence="2" id="KW-0413">Isomerase</keyword>
<organism evidence="2 3">
    <name type="scientific">Mucilaginibacter ginsenosidivorans</name>
    <dbReference type="NCBI Taxonomy" id="398053"/>
    <lineage>
        <taxon>Bacteria</taxon>
        <taxon>Pseudomonadati</taxon>
        <taxon>Bacteroidota</taxon>
        <taxon>Sphingobacteriia</taxon>
        <taxon>Sphingobacteriales</taxon>
        <taxon>Sphingobacteriaceae</taxon>
        <taxon>Mucilaginibacter</taxon>
    </lineage>
</organism>
<dbReference type="RefSeq" id="WP_147033318.1">
    <property type="nucleotide sequence ID" value="NZ_CP042436.1"/>
</dbReference>
<dbReference type="InterPro" id="IPR017517">
    <property type="entry name" value="Maleyloyr_isom"/>
</dbReference>
<sequence>MSREIPIPTLHLYPQINSLLVELLRSLSPGDWDKPTLAKQWTVKDIAAHLLDTSMRAVSLLDGHNLVPDREINNYQDLVGYLNDLNGSWVKAMKRVSPQQMIQMMENADTRALEYYRSLNPFEPAIYSVAWAGEDLSMNWFHIARDYTEKWHHQQQIREAVGKTEPLMTRELFYPCIDTFMQGLPYTYRDVAAATGTVVKITVKGDAGGDWYLARTEQNWALSEPPSDSDISASVALDPGVAWKLFTKGITLGSALEKATIHGDEHLATRALEMISVMA</sequence>
<evidence type="ECO:0000313" key="3">
    <source>
        <dbReference type="Proteomes" id="UP000321479"/>
    </source>
</evidence>
<dbReference type="AlphaFoldDB" id="A0A5B8UZD8"/>
<dbReference type="InterPro" id="IPR024344">
    <property type="entry name" value="MDMPI_metal-binding"/>
</dbReference>
<keyword evidence="2" id="KW-0670">Pyruvate</keyword>
<dbReference type="InterPro" id="IPR034660">
    <property type="entry name" value="DinB/YfiT-like"/>
</dbReference>
<dbReference type="Proteomes" id="UP000321479">
    <property type="component" value="Chromosome"/>
</dbReference>